<dbReference type="GO" id="GO:0016491">
    <property type="term" value="F:oxidoreductase activity"/>
    <property type="evidence" value="ECO:0007669"/>
    <property type="project" value="UniProtKB-ARBA"/>
</dbReference>
<proteinExistence type="predicted"/>
<dbReference type="InterPro" id="IPR017896">
    <property type="entry name" value="4Fe4S_Fe-S-bd"/>
</dbReference>
<dbReference type="InterPro" id="IPR006094">
    <property type="entry name" value="Oxid_FAD_bind_N"/>
</dbReference>
<dbReference type="InterPro" id="IPR036318">
    <property type="entry name" value="FAD-bd_PCMH-like_sf"/>
</dbReference>
<dbReference type="GO" id="GO:0071949">
    <property type="term" value="F:FAD binding"/>
    <property type="evidence" value="ECO:0007669"/>
    <property type="project" value="InterPro"/>
</dbReference>
<dbReference type="EMBL" id="FXAG01000028">
    <property type="protein sequence ID" value="SMF52293.1"/>
    <property type="molecule type" value="Genomic_DNA"/>
</dbReference>
<dbReference type="Gene3D" id="3.30.70.2740">
    <property type="match status" value="1"/>
</dbReference>
<sequence>MNATAHQRVREIPYNYTSFSDREIMIRLLGEDMWQLLESLRGERKTGRSARMLFEVLGDIWVVDRNPYLVDDLLDNPKRLAALTGAMRHRLAEVEKRRIGNDKVGQLLVAAGNAVTRFEQQFSDTRELRAKILKRLTRHTRKDNILFDGLARVSHVTDATDWRVEYPFVVLCPDTEAEIAPLVRACIELGLTIIPRGGGTGYTGGAVPLDRLSAVINTEKLDRHNGVEYITLPGLTGRHPTIQCGAGVVTRRVEETAHAAGVVFAVDPTSADASCIGGNVAMNAGGKKALLWGTALDNLASWKMVDPNGHWLFIERLGHNFGKIHDIDTATFRISKLDDDGETVLDSRELAIPGRTFRKVGLGKDVTDKFLAGLPGIQKEGTDGIITSARFVLHRMPKHARTVCLEFFGTVAQATPAIVEITDYFKAGGAGLAAGVQLAGLEHLDWRYVRAVGYATKAKSKGRPKMVLIADIVSDDENAVAETASHVVKLANARSGEGFIAVTAEARKKFWLDRARTAAIAKHTNAFKINEDVVIPLPRLGDYSDGIERINIELSIANKVRLLDRLTDYFHGRLPVDAESGAVSADELIGERRASALELIGAVRTRWQWLLDHLDAPLADYRALWPEAPLEDASANPASVFIAMRDFQLRVSWKRELLADLETLFSGKTDAPILAAVKAIHQKVLRGRVFVALHMHAGDGNVHTNLPVNSDDYDMLQTAHHAVARIMALARGLDGVISGEHGIGITKLEFLTDEEMAPFAAYKQQVDPNGHFNRGKLLPGADLSNAYTPSFELLGAESLILEQSDIGQISASVKDCLRCGKCKPVCSTHVPRANLLYSPRNKILGTGLLTEAFLYEEQTRRGVSFKHFDELSDVADHCTVCHRCVKPCPVKIDFGDVSVAMRNFLRKTGNKKFNPGTALGMTFLTVKDPATIKAMRVGMIDIGYKAQRLGHNLAKKFGLIGKQKEQPPATLGKPPIKAQVIHFINRPMPGGLPKKTARALLDIEDPNVVPVIRNPQVAEDAEAVFYFPGCGSERLFSQVGLATQAMLWHVGTQTVLPPGYLCCGYPQTSAGHADKGEQITTENRVLFHRLANTLNYLDIKTVVVSCGTCYDQLTQYRFEDIFPGCRILDIHEYLMEKGVKLDGVSGQKYLYHDPCHTPIKAYQPLDVANSLLGGGVKLNDRCCGESGTFAVSRPDISSQVKFRKQEEIEKDLALLTEGQPQEKPVKLLTSCPSCLQGLSRYGEDTGTEADYIVIEIAKHVLGENWMPEYVEKARNGGIERVLL</sequence>
<evidence type="ECO:0000256" key="1">
    <source>
        <dbReference type="ARBA" id="ARBA00022630"/>
    </source>
</evidence>
<feature type="domain" description="4Fe-4S ferredoxin-type" evidence="3">
    <location>
        <begin position="868"/>
        <end position="897"/>
    </location>
</feature>
<dbReference type="SUPFAM" id="SSF55103">
    <property type="entry name" value="FAD-linked oxidases, C-terminal domain"/>
    <property type="match status" value="1"/>
</dbReference>
<dbReference type="Pfam" id="PF02913">
    <property type="entry name" value="FAD-oxidase_C"/>
    <property type="match status" value="2"/>
</dbReference>
<organism evidence="5 6">
    <name type="scientific">Pseudogulbenkiania subflava DSM 22618</name>
    <dbReference type="NCBI Taxonomy" id="1123014"/>
    <lineage>
        <taxon>Bacteria</taxon>
        <taxon>Pseudomonadati</taxon>
        <taxon>Pseudomonadota</taxon>
        <taxon>Betaproteobacteria</taxon>
        <taxon>Neisseriales</taxon>
        <taxon>Chromobacteriaceae</taxon>
        <taxon>Pseudogulbenkiania</taxon>
    </lineage>
</organism>
<dbReference type="Pfam" id="PF01565">
    <property type="entry name" value="FAD_binding_4"/>
    <property type="match status" value="1"/>
</dbReference>
<dbReference type="InterPro" id="IPR022153">
    <property type="entry name" value="DUF3683"/>
</dbReference>
<dbReference type="PROSITE" id="PS51387">
    <property type="entry name" value="FAD_PCMH"/>
    <property type="match status" value="1"/>
</dbReference>
<feature type="domain" description="FAD-binding PCMH-type" evidence="4">
    <location>
        <begin position="163"/>
        <end position="396"/>
    </location>
</feature>
<dbReference type="InterPro" id="IPR051914">
    <property type="entry name" value="FAD-linked_OxidoTrans_Type4"/>
</dbReference>
<accession>A0A1Y6CB08</accession>
<evidence type="ECO:0000313" key="5">
    <source>
        <dbReference type="EMBL" id="SMF52293.1"/>
    </source>
</evidence>
<dbReference type="InterPro" id="IPR004113">
    <property type="entry name" value="FAD-bd_oxidored_4_C"/>
</dbReference>
<dbReference type="InterPro" id="IPR004017">
    <property type="entry name" value="Cys_rich_dom"/>
</dbReference>
<evidence type="ECO:0000313" key="6">
    <source>
        <dbReference type="Proteomes" id="UP000192920"/>
    </source>
</evidence>
<dbReference type="PROSITE" id="PS51379">
    <property type="entry name" value="4FE4S_FER_2"/>
    <property type="match status" value="1"/>
</dbReference>
<dbReference type="InterPro" id="IPR016169">
    <property type="entry name" value="FAD-bd_PCMH_sub2"/>
</dbReference>
<keyword evidence="2" id="KW-0274">FAD</keyword>
<dbReference type="Pfam" id="PF11880">
    <property type="entry name" value="DUF3400"/>
    <property type="match status" value="1"/>
</dbReference>
<keyword evidence="1" id="KW-0285">Flavoprotein</keyword>
<dbReference type="InterPro" id="IPR009051">
    <property type="entry name" value="Helical_ferredxn"/>
</dbReference>
<dbReference type="InterPro" id="IPR016164">
    <property type="entry name" value="FAD-linked_Oxase-like_C"/>
</dbReference>
<dbReference type="SUPFAM" id="SSF46548">
    <property type="entry name" value="alpha-helical ferredoxin"/>
    <property type="match status" value="1"/>
</dbReference>
<dbReference type="GO" id="GO:0051536">
    <property type="term" value="F:iron-sulfur cluster binding"/>
    <property type="evidence" value="ECO:0007669"/>
    <property type="project" value="InterPro"/>
</dbReference>
<evidence type="ECO:0000256" key="2">
    <source>
        <dbReference type="ARBA" id="ARBA00022827"/>
    </source>
</evidence>
<gene>
    <name evidence="5" type="ORF">SAMN02745746_03754</name>
</gene>
<protein>
    <submittedName>
        <fullName evidence="5">Fe-S oxidoreductase</fullName>
    </submittedName>
</protein>
<keyword evidence="6" id="KW-1185">Reference proteome</keyword>
<evidence type="ECO:0000259" key="3">
    <source>
        <dbReference type="PROSITE" id="PS51379"/>
    </source>
</evidence>
<dbReference type="PANTHER" id="PTHR42934">
    <property type="entry name" value="GLYCOLATE OXIDASE SUBUNIT GLCD"/>
    <property type="match status" value="1"/>
</dbReference>
<dbReference type="Gene3D" id="1.10.1060.10">
    <property type="entry name" value="Alpha-helical ferredoxin"/>
    <property type="match status" value="1"/>
</dbReference>
<dbReference type="SUPFAM" id="SSF56176">
    <property type="entry name" value="FAD-binding/transporter-associated domain-like"/>
    <property type="match status" value="1"/>
</dbReference>
<reference evidence="6" key="1">
    <citation type="submission" date="2017-04" db="EMBL/GenBank/DDBJ databases">
        <authorList>
            <person name="Varghese N."/>
            <person name="Submissions S."/>
        </authorList>
    </citation>
    <scope>NUCLEOTIDE SEQUENCE [LARGE SCALE GENOMIC DNA]</scope>
    <source>
        <strain evidence="6">DSM 22618</strain>
    </source>
</reference>
<dbReference type="Proteomes" id="UP000192920">
    <property type="component" value="Unassembled WGS sequence"/>
</dbReference>
<name>A0A1Y6CB08_9NEIS</name>
<dbReference type="STRING" id="1123014.SAMN02745746_03754"/>
<dbReference type="InterPro" id="IPR021817">
    <property type="entry name" value="DUF3400"/>
</dbReference>
<dbReference type="Pfam" id="PF12447">
    <property type="entry name" value="DUF3683"/>
    <property type="match status" value="1"/>
</dbReference>
<dbReference type="Gene3D" id="3.30.465.10">
    <property type="match status" value="1"/>
</dbReference>
<dbReference type="RefSeq" id="WP_085277748.1">
    <property type="nucleotide sequence ID" value="NZ_FXAG01000028.1"/>
</dbReference>
<evidence type="ECO:0000259" key="4">
    <source>
        <dbReference type="PROSITE" id="PS51387"/>
    </source>
</evidence>
<dbReference type="Pfam" id="PF13183">
    <property type="entry name" value="Fer4_8"/>
    <property type="match status" value="1"/>
</dbReference>
<dbReference type="PANTHER" id="PTHR42934:SF2">
    <property type="entry name" value="GLYCOLATE OXIDASE SUBUNIT GLCD"/>
    <property type="match status" value="1"/>
</dbReference>
<dbReference type="InterPro" id="IPR016166">
    <property type="entry name" value="FAD-bd_PCMH"/>
</dbReference>
<dbReference type="Pfam" id="PF02754">
    <property type="entry name" value="CCG"/>
    <property type="match status" value="2"/>
</dbReference>